<evidence type="ECO:0000313" key="2">
    <source>
        <dbReference type="EMBL" id="KAJ1215471.1"/>
    </source>
</evidence>
<gene>
    <name evidence="2" type="ORF">NDU88_003080</name>
</gene>
<keyword evidence="3" id="KW-1185">Reference proteome</keyword>
<proteinExistence type="predicted"/>
<protein>
    <submittedName>
        <fullName evidence="2">Uncharacterized protein</fullName>
    </submittedName>
</protein>
<dbReference type="EMBL" id="JANPWB010000001">
    <property type="protein sequence ID" value="KAJ1215471.1"/>
    <property type="molecule type" value="Genomic_DNA"/>
</dbReference>
<feature type="compositionally biased region" description="Polar residues" evidence="1">
    <location>
        <begin position="16"/>
        <end position="25"/>
    </location>
</feature>
<comment type="caution">
    <text evidence="2">The sequence shown here is derived from an EMBL/GenBank/DDBJ whole genome shotgun (WGS) entry which is preliminary data.</text>
</comment>
<sequence>MISVLRVQQRRKKGSTTHSPTTQQDGWALCQASPLGVSLHVTRRSARESPHGKGGTPRGCQAAPGARQRHHRWSLPEDQEGPHKSLNPYASRTGPGHARYLATREGRPTCTPAIRHQISTSACQESLA</sequence>
<evidence type="ECO:0000313" key="3">
    <source>
        <dbReference type="Proteomes" id="UP001066276"/>
    </source>
</evidence>
<name>A0AAV7WRR7_PLEWA</name>
<organism evidence="2 3">
    <name type="scientific">Pleurodeles waltl</name>
    <name type="common">Iberian ribbed newt</name>
    <dbReference type="NCBI Taxonomy" id="8319"/>
    <lineage>
        <taxon>Eukaryota</taxon>
        <taxon>Metazoa</taxon>
        <taxon>Chordata</taxon>
        <taxon>Craniata</taxon>
        <taxon>Vertebrata</taxon>
        <taxon>Euteleostomi</taxon>
        <taxon>Amphibia</taxon>
        <taxon>Batrachia</taxon>
        <taxon>Caudata</taxon>
        <taxon>Salamandroidea</taxon>
        <taxon>Salamandridae</taxon>
        <taxon>Pleurodelinae</taxon>
        <taxon>Pleurodeles</taxon>
    </lineage>
</organism>
<feature type="region of interest" description="Disordered" evidence="1">
    <location>
        <begin position="1"/>
        <end position="29"/>
    </location>
</feature>
<evidence type="ECO:0000256" key="1">
    <source>
        <dbReference type="SAM" id="MobiDB-lite"/>
    </source>
</evidence>
<dbReference type="Proteomes" id="UP001066276">
    <property type="component" value="Chromosome 1_1"/>
</dbReference>
<feature type="region of interest" description="Disordered" evidence="1">
    <location>
        <begin position="42"/>
        <end position="97"/>
    </location>
</feature>
<accession>A0AAV7WRR7</accession>
<reference evidence="2" key="1">
    <citation type="journal article" date="2022" name="bioRxiv">
        <title>Sequencing and chromosome-scale assembly of the giantPleurodeles waltlgenome.</title>
        <authorList>
            <person name="Brown T."/>
            <person name="Elewa A."/>
            <person name="Iarovenko S."/>
            <person name="Subramanian E."/>
            <person name="Araus A.J."/>
            <person name="Petzold A."/>
            <person name="Susuki M."/>
            <person name="Suzuki K.-i.T."/>
            <person name="Hayashi T."/>
            <person name="Toyoda A."/>
            <person name="Oliveira C."/>
            <person name="Osipova E."/>
            <person name="Leigh N.D."/>
            <person name="Simon A."/>
            <person name="Yun M.H."/>
        </authorList>
    </citation>
    <scope>NUCLEOTIDE SEQUENCE</scope>
    <source>
        <strain evidence="2">20211129_DDA</strain>
        <tissue evidence="2">Liver</tissue>
    </source>
</reference>
<dbReference type="AlphaFoldDB" id="A0AAV7WRR7"/>